<evidence type="ECO:0008006" key="6">
    <source>
        <dbReference type="Google" id="ProtNLM"/>
    </source>
</evidence>
<comment type="caution">
    <text evidence="4">The sequence shown here is derived from an EMBL/GenBank/DDBJ whole genome shotgun (WGS) entry which is preliminary data.</text>
</comment>
<evidence type="ECO:0000256" key="2">
    <source>
        <dbReference type="ARBA" id="ARBA00022803"/>
    </source>
</evidence>
<dbReference type="Proteomes" id="UP000552587">
    <property type="component" value="Unassembled WGS sequence"/>
</dbReference>
<dbReference type="AlphaFoldDB" id="A0A7W3U467"/>
<feature type="transmembrane region" description="Helical" evidence="3">
    <location>
        <begin position="222"/>
        <end position="243"/>
    </location>
</feature>
<feature type="transmembrane region" description="Helical" evidence="3">
    <location>
        <begin position="377"/>
        <end position="396"/>
    </location>
</feature>
<keyword evidence="3" id="KW-1133">Transmembrane helix</keyword>
<keyword evidence="2" id="KW-0802">TPR repeat</keyword>
<dbReference type="EMBL" id="JACHTE010000005">
    <property type="protein sequence ID" value="MBB1088584.1"/>
    <property type="molecule type" value="Genomic_DNA"/>
</dbReference>
<feature type="transmembrane region" description="Helical" evidence="3">
    <location>
        <begin position="78"/>
        <end position="99"/>
    </location>
</feature>
<reference evidence="4 5" key="1">
    <citation type="submission" date="2020-07" db="EMBL/GenBank/DDBJ databases">
        <authorList>
            <person name="Xu S."/>
            <person name="Li A."/>
        </authorList>
    </citation>
    <scope>NUCLEOTIDE SEQUENCE [LARGE SCALE GENOMIC DNA]</scope>
    <source>
        <strain evidence="4 5">SG-8</strain>
    </source>
</reference>
<feature type="transmembrane region" description="Helical" evidence="3">
    <location>
        <begin position="324"/>
        <end position="341"/>
    </location>
</feature>
<evidence type="ECO:0000256" key="1">
    <source>
        <dbReference type="ARBA" id="ARBA00022737"/>
    </source>
</evidence>
<dbReference type="PANTHER" id="PTHR44227">
    <property type="match status" value="1"/>
</dbReference>
<name>A0A7W3U467_9GAMM</name>
<sequence length="603" mass="65891">MMVPITMLVAAAFWPGLSGRFIFDDYPTIVSNPGIHIDSLSWEAIQRAAGSFSQGYYGRPLATISLALNYLADGTDPWGYKLTGLCIHVLNTLIVWILLRQLLGIRSEEGENWPKQAAAVIAFIWAVHPLQVSPVLYVVQRMETLSLLFVLLALACYVKARRNQLSDRPSAFWFAACLPLMLLGLASKESAALLPAYTLSLEIAIFRFRASSSASERLLKRTYAVAVSLALGVYLLVVLPHYLTGDSYALRDFSASERLMTQMRVLPMYLGQVLFPRPDQLTFYYDDIIVSTGLLSPPSTALGACLLLSLAFVAFFVRRKAPIVSLGVLWFFAAHAITSNVFPLEHAFEHRNYFALLGALLALADIVRRIPMRDGPALKYVAIGGICTFLFALTLVRSATWGNPLNLAMELANANPRSARASVDLAEKYEMLAGGDPESPFYSLAMTEFHRGAGLASASSLPIQGAIMLAAGQGRPVPEAWWATLESKLSTGTISPQDHYAMSGLLTARARGMALDDEHLAAAYEAMANRSQLPAGMYAMFANHALTRLEDHDLAARLFASAVEAEKDDRHYAERLASALRADGHNQEAQAVEAKAAALRLAD</sequence>
<organism evidence="4 5">
    <name type="scientific">Marilutibacter penaei</name>
    <dbReference type="NCBI Taxonomy" id="2759900"/>
    <lineage>
        <taxon>Bacteria</taxon>
        <taxon>Pseudomonadati</taxon>
        <taxon>Pseudomonadota</taxon>
        <taxon>Gammaproteobacteria</taxon>
        <taxon>Lysobacterales</taxon>
        <taxon>Lysobacteraceae</taxon>
        <taxon>Marilutibacter</taxon>
    </lineage>
</organism>
<feature type="transmembrane region" description="Helical" evidence="3">
    <location>
        <begin position="192"/>
        <end position="210"/>
    </location>
</feature>
<keyword evidence="1" id="KW-0677">Repeat</keyword>
<feature type="transmembrane region" description="Helical" evidence="3">
    <location>
        <begin position="170"/>
        <end position="186"/>
    </location>
</feature>
<dbReference type="InterPro" id="IPR052346">
    <property type="entry name" value="O-mannosyl-transferase_TMTC"/>
</dbReference>
<evidence type="ECO:0000256" key="3">
    <source>
        <dbReference type="SAM" id="Phobius"/>
    </source>
</evidence>
<dbReference type="PANTHER" id="PTHR44227:SF3">
    <property type="entry name" value="PROTEIN O-MANNOSYL-TRANSFERASE TMTC4"/>
    <property type="match status" value="1"/>
</dbReference>
<keyword evidence="3" id="KW-0472">Membrane</keyword>
<evidence type="ECO:0000313" key="5">
    <source>
        <dbReference type="Proteomes" id="UP000552587"/>
    </source>
</evidence>
<evidence type="ECO:0000313" key="4">
    <source>
        <dbReference type="EMBL" id="MBB1088584.1"/>
    </source>
</evidence>
<feature type="transmembrane region" description="Helical" evidence="3">
    <location>
        <begin position="142"/>
        <end position="158"/>
    </location>
</feature>
<feature type="transmembrane region" description="Helical" evidence="3">
    <location>
        <begin position="353"/>
        <end position="370"/>
    </location>
</feature>
<feature type="transmembrane region" description="Helical" evidence="3">
    <location>
        <begin position="300"/>
        <end position="317"/>
    </location>
</feature>
<gene>
    <name evidence="4" type="ORF">H4F99_08795</name>
</gene>
<protein>
    <recommendedName>
        <fullName evidence="6">Tetratricopeptide repeat protein</fullName>
    </recommendedName>
</protein>
<keyword evidence="5" id="KW-1185">Reference proteome</keyword>
<accession>A0A7W3U467</accession>
<proteinExistence type="predicted"/>
<keyword evidence="3" id="KW-0812">Transmembrane</keyword>